<gene>
    <name evidence="1" type="ORF">THS5294_03382</name>
</gene>
<keyword evidence="1" id="KW-0808">Transferase</keyword>
<sequence length="298" mass="32011">MTWIAVDWGGSNLRAWLMQDDTAVAEAGDRSAGARTLNRDEFEPTLSKLIDPWRSTWGDRPVMILICGEAGSREGWFEAPFAQAPCTPRTLAPTRVPTQDAGLQVYMMPGLSQLRPKPTILRGEETQISGFLASHPTFEGVICLPGTHSKWAHVSAEEIVSFETTMTGEMYDLLAETSILRHSVAHGDPDGIAFDEGVDVTLSNPERLVTEVAAIRASHVLTGATKTAADARLSGLLIGAEIAALKPYWLGQQVALIGREVLCGLYARALSKQGVPADRFAAGPLTQAGLFTALGTLD</sequence>
<proteinExistence type="predicted"/>
<dbReference type="Proteomes" id="UP000051298">
    <property type="component" value="Unassembled WGS sequence"/>
</dbReference>
<dbReference type="eggNOG" id="COG3734">
    <property type="taxonomic scope" value="Bacteria"/>
</dbReference>
<dbReference type="STRING" id="266809.PM03_02315"/>
<dbReference type="InterPro" id="IPR042257">
    <property type="entry name" value="DGOK_C"/>
</dbReference>
<evidence type="ECO:0000313" key="2">
    <source>
        <dbReference type="Proteomes" id="UP000051298"/>
    </source>
</evidence>
<dbReference type="Gene3D" id="3.30.420.300">
    <property type="entry name" value="2-keto-3-deoxy-galactonokinase, substrate binding domain"/>
    <property type="match status" value="1"/>
</dbReference>
<dbReference type="AlphaFoldDB" id="A0A0P1F331"/>
<keyword evidence="1" id="KW-0418">Kinase</keyword>
<reference evidence="1 2" key="1">
    <citation type="submission" date="2015-09" db="EMBL/GenBank/DDBJ databases">
        <authorList>
            <consortium name="Swine Surveillance"/>
        </authorList>
    </citation>
    <scope>NUCLEOTIDE SEQUENCE [LARGE SCALE GENOMIC DNA]</scope>
    <source>
        <strain evidence="1 2">CECT 5294</strain>
    </source>
</reference>
<name>A0A0P1F331_9RHOB</name>
<evidence type="ECO:0000313" key="1">
    <source>
        <dbReference type="EMBL" id="CUH62068.1"/>
    </source>
</evidence>
<organism evidence="1 2">
    <name type="scientific">Thalassobacter stenotrophicus</name>
    <dbReference type="NCBI Taxonomy" id="266809"/>
    <lineage>
        <taxon>Bacteria</taxon>
        <taxon>Pseudomonadati</taxon>
        <taxon>Pseudomonadota</taxon>
        <taxon>Alphaproteobacteria</taxon>
        <taxon>Rhodobacterales</taxon>
        <taxon>Roseobacteraceae</taxon>
        <taxon>Thalassobacter</taxon>
    </lineage>
</organism>
<dbReference type="InterPro" id="IPR007729">
    <property type="entry name" value="DGOK"/>
</dbReference>
<dbReference type="RefSeq" id="WP_058124598.1">
    <property type="nucleotide sequence ID" value="NZ_CYRX01000033.1"/>
</dbReference>
<dbReference type="Gene3D" id="3.30.420.310">
    <property type="entry name" value="2-keto-3-deoxy-galactonokinase, C-terminal domain"/>
    <property type="match status" value="1"/>
</dbReference>
<dbReference type="InterPro" id="IPR042258">
    <property type="entry name" value="DGOK_N"/>
</dbReference>
<dbReference type="GO" id="GO:0008671">
    <property type="term" value="F:2-dehydro-3-deoxygalactonokinase activity"/>
    <property type="evidence" value="ECO:0007669"/>
    <property type="project" value="InterPro"/>
</dbReference>
<dbReference type="Pfam" id="PF05035">
    <property type="entry name" value="DGOK"/>
    <property type="match status" value="1"/>
</dbReference>
<dbReference type="GO" id="GO:0034194">
    <property type="term" value="P:D-galactonate catabolic process"/>
    <property type="evidence" value="ECO:0007669"/>
    <property type="project" value="InterPro"/>
</dbReference>
<protein>
    <submittedName>
        <fullName evidence="1">2-keto-3-deoxy-galactonokinase</fullName>
    </submittedName>
</protein>
<dbReference type="EMBL" id="CYRX01000033">
    <property type="protein sequence ID" value="CUH62068.1"/>
    <property type="molecule type" value="Genomic_DNA"/>
</dbReference>
<accession>A0A0P1F331</accession>